<evidence type="ECO:0000256" key="2">
    <source>
        <dbReference type="ARBA" id="ARBA00006190"/>
    </source>
</evidence>
<dbReference type="Pfam" id="PF03357">
    <property type="entry name" value="Snf7"/>
    <property type="match status" value="1"/>
</dbReference>
<organism evidence="5 6">
    <name type="scientific">Papaver somniferum</name>
    <name type="common">Opium poppy</name>
    <dbReference type="NCBI Taxonomy" id="3469"/>
    <lineage>
        <taxon>Eukaryota</taxon>
        <taxon>Viridiplantae</taxon>
        <taxon>Streptophyta</taxon>
        <taxon>Embryophyta</taxon>
        <taxon>Tracheophyta</taxon>
        <taxon>Spermatophyta</taxon>
        <taxon>Magnoliopsida</taxon>
        <taxon>Ranunculales</taxon>
        <taxon>Papaveraceae</taxon>
        <taxon>Papaveroideae</taxon>
        <taxon>Papaver</taxon>
    </lineage>
</organism>
<dbReference type="Proteomes" id="UP000316621">
    <property type="component" value="Chromosome 1"/>
</dbReference>
<accession>A0A4Y7IB22</accession>
<gene>
    <name evidence="5" type="ORF">C5167_039063</name>
</gene>
<dbReference type="GO" id="GO:0006900">
    <property type="term" value="P:vesicle budding from membrane"/>
    <property type="evidence" value="ECO:0007669"/>
    <property type="project" value="TreeGrafter"/>
</dbReference>
<dbReference type="PANTHER" id="PTHR22761">
    <property type="entry name" value="CHARGED MULTIVESICULAR BODY PROTEIN"/>
    <property type="match status" value="1"/>
</dbReference>
<keyword evidence="3" id="KW-0967">Endosome</keyword>
<evidence type="ECO:0000256" key="1">
    <source>
        <dbReference type="ARBA" id="ARBA00004177"/>
    </source>
</evidence>
<evidence type="ECO:0000313" key="5">
    <source>
        <dbReference type="EMBL" id="RZC46113.1"/>
    </source>
</evidence>
<evidence type="ECO:0000313" key="6">
    <source>
        <dbReference type="Proteomes" id="UP000316621"/>
    </source>
</evidence>
<reference evidence="5 6" key="1">
    <citation type="journal article" date="2018" name="Science">
        <title>The opium poppy genome and morphinan production.</title>
        <authorList>
            <person name="Guo L."/>
            <person name="Winzer T."/>
            <person name="Yang X."/>
            <person name="Li Y."/>
            <person name="Ning Z."/>
            <person name="He Z."/>
            <person name="Teodor R."/>
            <person name="Lu Y."/>
            <person name="Bowser T.A."/>
            <person name="Graham I.A."/>
            <person name="Ye K."/>
        </authorList>
    </citation>
    <scope>NUCLEOTIDE SEQUENCE [LARGE SCALE GENOMIC DNA]</scope>
    <source>
        <strain evidence="6">cv. HN1</strain>
        <tissue evidence="5">Leaves</tissue>
    </source>
</reference>
<comment type="subcellular location">
    <subcellularLocation>
        <location evidence="1">Endosome</location>
    </subcellularLocation>
</comment>
<dbReference type="STRING" id="3469.A0A4Y7IB22"/>
<evidence type="ECO:0000256" key="3">
    <source>
        <dbReference type="ARBA" id="ARBA00022753"/>
    </source>
</evidence>
<dbReference type="GO" id="GO:0005771">
    <property type="term" value="C:multivesicular body"/>
    <property type="evidence" value="ECO:0007669"/>
    <property type="project" value="TreeGrafter"/>
</dbReference>
<keyword evidence="6" id="KW-1185">Reference proteome</keyword>
<dbReference type="PANTHER" id="PTHR22761:SF10">
    <property type="entry name" value="GH13992P"/>
    <property type="match status" value="1"/>
</dbReference>
<dbReference type="GO" id="GO:0009898">
    <property type="term" value="C:cytoplasmic side of plasma membrane"/>
    <property type="evidence" value="ECO:0007669"/>
    <property type="project" value="TreeGrafter"/>
</dbReference>
<proteinExistence type="inferred from homology"/>
<dbReference type="GO" id="GO:0032511">
    <property type="term" value="P:late endosome to vacuole transport via multivesicular body sorting pathway"/>
    <property type="evidence" value="ECO:0007669"/>
    <property type="project" value="TreeGrafter"/>
</dbReference>
<evidence type="ECO:0000256" key="4">
    <source>
        <dbReference type="SAM" id="Coils"/>
    </source>
</evidence>
<feature type="coiled-coil region" evidence="4">
    <location>
        <begin position="51"/>
        <end position="109"/>
    </location>
</feature>
<dbReference type="AlphaFoldDB" id="A0A4Y7IB22"/>
<sequence>MSSRKPLKLSKGKALRQLVDALRKCSGDLKNHPNGRNGSPGICIFLNTYDVDKTMDEINEHTENMKQVHEALSNPVRAAADFDEEELESELEELEEAELEEQVLQLLAQTQVQIMVKFSAVSCSLAFSWSSCSSFICNLFLDVSTDSMWTKIFTENAWKALLDATGVIKA</sequence>
<comment type="similarity">
    <text evidence="2">Belongs to the SNF7 family.</text>
</comment>
<dbReference type="GO" id="GO:0000815">
    <property type="term" value="C:ESCRT III complex"/>
    <property type="evidence" value="ECO:0007669"/>
    <property type="project" value="TreeGrafter"/>
</dbReference>
<protein>
    <submittedName>
        <fullName evidence="5">Uncharacterized protein</fullName>
    </submittedName>
</protein>
<dbReference type="EMBL" id="CM010715">
    <property type="protein sequence ID" value="RZC46113.1"/>
    <property type="molecule type" value="Genomic_DNA"/>
</dbReference>
<dbReference type="InterPro" id="IPR005024">
    <property type="entry name" value="Snf7_fam"/>
</dbReference>
<keyword evidence="4" id="KW-0175">Coiled coil</keyword>
<name>A0A4Y7IB22_PAPSO</name>
<dbReference type="Gramene" id="RZC46113">
    <property type="protein sequence ID" value="RZC46113"/>
    <property type="gene ID" value="C5167_039063"/>
</dbReference>